<gene>
    <name evidence="2" type="ORF">AC578_1345</name>
</gene>
<dbReference type="Pfam" id="PF06985">
    <property type="entry name" value="HET"/>
    <property type="match status" value="1"/>
</dbReference>
<reference evidence="2 3" key="1">
    <citation type="submission" date="2015-07" db="EMBL/GenBank/DDBJ databases">
        <title>Comparative genomics of the Sigatoka disease complex on banana suggests a link between parallel evolutionary changes in Pseudocercospora fijiensis and Pseudocercospora eumusae and increased virulence on the banana host.</title>
        <authorList>
            <person name="Chang T.-C."/>
            <person name="Salvucci A."/>
            <person name="Crous P.W."/>
            <person name="Stergiopoulos I."/>
        </authorList>
    </citation>
    <scope>NUCLEOTIDE SEQUENCE [LARGE SCALE GENOMIC DNA]</scope>
    <source>
        <strain evidence="2 3">CBS 114824</strain>
    </source>
</reference>
<dbReference type="OrthoDB" id="10253125at2759"/>
<dbReference type="AlphaFoldDB" id="A0A139HUF4"/>
<name>A0A139HUF4_9PEZI</name>
<proteinExistence type="predicted"/>
<keyword evidence="3" id="KW-1185">Reference proteome</keyword>
<dbReference type="PANTHER" id="PTHR24148:SF73">
    <property type="entry name" value="HET DOMAIN PROTEIN (AFU_ORTHOLOGUE AFUA_8G01020)"/>
    <property type="match status" value="1"/>
</dbReference>
<sequence>MPRTALLLPHAKSSPDKNRQTLLPKLLPDSTALRKPAFDLPPRPRRTIVYADVEICVTTVYAQMLEMHGCAAMLACTARLSWSPAFHSCALILDLQSCPFRRGKFLMAITAHSFAGLMRIRQAAIEELKIMRWIDAICINEADTEERSHQVRMMAQIYSRAEMTIVRLGEEDYNGQFEVLSNICNVQRAQNSFNPKELNLNLTSSHEWGLLKALFRRKWFYRQWTVQEYLLSTHITLLVESNWMPVSNVVSTSWPAEFPIPEVFEELRATTTIT</sequence>
<dbReference type="Proteomes" id="UP000070133">
    <property type="component" value="Unassembled WGS sequence"/>
</dbReference>
<protein>
    <recommendedName>
        <fullName evidence="1">Heterokaryon incompatibility domain-containing protein</fullName>
    </recommendedName>
</protein>
<accession>A0A139HUF4</accession>
<dbReference type="InterPro" id="IPR052895">
    <property type="entry name" value="HetReg/Transcr_Mod"/>
</dbReference>
<comment type="caution">
    <text evidence="2">The sequence shown here is derived from an EMBL/GenBank/DDBJ whole genome shotgun (WGS) entry which is preliminary data.</text>
</comment>
<evidence type="ECO:0000313" key="2">
    <source>
        <dbReference type="EMBL" id="KXT06057.1"/>
    </source>
</evidence>
<feature type="domain" description="Heterokaryon incompatibility" evidence="1">
    <location>
        <begin position="130"/>
        <end position="228"/>
    </location>
</feature>
<evidence type="ECO:0000259" key="1">
    <source>
        <dbReference type="Pfam" id="PF06985"/>
    </source>
</evidence>
<dbReference type="EMBL" id="LFZN01000008">
    <property type="protein sequence ID" value="KXT06057.1"/>
    <property type="molecule type" value="Genomic_DNA"/>
</dbReference>
<organism evidence="2 3">
    <name type="scientific">Pseudocercospora eumusae</name>
    <dbReference type="NCBI Taxonomy" id="321146"/>
    <lineage>
        <taxon>Eukaryota</taxon>
        <taxon>Fungi</taxon>
        <taxon>Dikarya</taxon>
        <taxon>Ascomycota</taxon>
        <taxon>Pezizomycotina</taxon>
        <taxon>Dothideomycetes</taxon>
        <taxon>Dothideomycetidae</taxon>
        <taxon>Mycosphaerellales</taxon>
        <taxon>Mycosphaerellaceae</taxon>
        <taxon>Pseudocercospora</taxon>
    </lineage>
</organism>
<dbReference type="PANTHER" id="PTHR24148">
    <property type="entry name" value="ANKYRIN REPEAT DOMAIN-CONTAINING PROTEIN 39 HOMOLOG-RELATED"/>
    <property type="match status" value="1"/>
</dbReference>
<evidence type="ECO:0000313" key="3">
    <source>
        <dbReference type="Proteomes" id="UP000070133"/>
    </source>
</evidence>
<dbReference type="InterPro" id="IPR010730">
    <property type="entry name" value="HET"/>
</dbReference>